<sequence length="409" mass="44950">MPRSRDSSSKDVVDDSAVLETVGCLCASPQRLQELLERMREALPGVVSAPPRVSRRCPADRPARPMNAYFYFRSTYWHVESEKEEPISKDHRSISRIAGLIWNHVPQHERTPYKDAAREALLRHARAHPNYSYHPSSTSRSASKKAKARRAKKAADSDDAPYPRKARRVRAIVVKRESLSPTGFPQSPRLQYPSPSPSPSSSASRHSLKCPNPPATTTSVTPELDMSSVHSVSPVDEKNSTHVTPSDDQRLVYTPEPEMCLLSECSSLPPGLTVEADSELPYTGMDPCLGLDQDLPVAMPCTLSEMPTLSMPCDPMLPYNAPLPSTKTGSYELPSLQSLWIPSPGCDDSLSFAAGTPFEGSTMPSLDEFIHDDLTMSEVYDPFAFDTIDYFADVTGASSSSSDVYSEVP</sequence>
<feature type="compositionally biased region" description="Basic and acidic residues" evidence="4">
    <location>
        <begin position="235"/>
        <end position="249"/>
    </location>
</feature>
<dbReference type="OrthoDB" id="6247875at2759"/>
<reference evidence="6 7" key="1">
    <citation type="journal article" date="2015" name="Fungal Genet. Biol.">
        <title>Evolution of novel wood decay mechanisms in Agaricales revealed by the genome sequences of Fistulina hepatica and Cylindrobasidium torrendii.</title>
        <authorList>
            <person name="Floudas D."/>
            <person name="Held B.W."/>
            <person name="Riley R."/>
            <person name="Nagy L.G."/>
            <person name="Koehler G."/>
            <person name="Ransdell A.S."/>
            <person name="Younus H."/>
            <person name="Chow J."/>
            <person name="Chiniquy J."/>
            <person name="Lipzen A."/>
            <person name="Tritt A."/>
            <person name="Sun H."/>
            <person name="Haridas S."/>
            <person name="LaButti K."/>
            <person name="Ohm R.A."/>
            <person name="Kues U."/>
            <person name="Blanchette R.A."/>
            <person name="Grigoriev I.V."/>
            <person name="Minto R.E."/>
            <person name="Hibbett D.S."/>
        </authorList>
    </citation>
    <scope>NUCLEOTIDE SEQUENCE [LARGE SCALE GENOMIC DNA]</scope>
    <source>
        <strain evidence="6 7">ATCC 64428</strain>
    </source>
</reference>
<organism evidence="6 7">
    <name type="scientific">Fistulina hepatica ATCC 64428</name>
    <dbReference type="NCBI Taxonomy" id="1128425"/>
    <lineage>
        <taxon>Eukaryota</taxon>
        <taxon>Fungi</taxon>
        <taxon>Dikarya</taxon>
        <taxon>Basidiomycota</taxon>
        <taxon>Agaricomycotina</taxon>
        <taxon>Agaricomycetes</taxon>
        <taxon>Agaricomycetidae</taxon>
        <taxon>Agaricales</taxon>
        <taxon>Fistulinaceae</taxon>
        <taxon>Fistulina</taxon>
    </lineage>
</organism>
<dbReference type="SMART" id="SM00398">
    <property type="entry name" value="HMG"/>
    <property type="match status" value="1"/>
</dbReference>
<keyword evidence="7" id="KW-1185">Reference proteome</keyword>
<dbReference type="CDD" id="cd01389">
    <property type="entry name" value="HMG-box_ROX1-like"/>
    <property type="match status" value="1"/>
</dbReference>
<dbReference type="InterPro" id="IPR036910">
    <property type="entry name" value="HMG_box_dom_sf"/>
</dbReference>
<dbReference type="Gene3D" id="1.10.30.10">
    <property type="entry name" value="High mobility group box domain"/>
    <property type="match status" value="1"/>
</dbReference>
<feature type="DNA-binding region" description="HMG box" evidence="3">
    <location>
        <begin position="62"/>
        <end position="132"/>
    </location>
</feature>
<dbReference type="SUPFAM" id="SSF47095">
    <property type="entry name" value="HMG-box"/>
    <property type="match status" value="1"/>
</dbReference>
<evidence type="ECO:0000256" key="3">
    <source>
        <dbReference type="PROSITE-ProRule" id="PRU00267"/>
    </source>
</evidence>
<dbReference type="InterPro" id="IPR009071">
    <property type="entry name" value="HMG_box_dom"/>
</dbReference>
<dbReference type="Pfam" id="PF00505">
    <property type="entry name" value="HMG_box"/>
    <property type="match status" value="1"/>
</dbReference>
<dbReference type="GO" id="GO:0000978">
    <property type="term" value="F:RNA polymerase II cis-regulatory region sequence-specific DNA binding"/>
    <property type="evidence" value="ECO:0007669"/>
    <property type="project" value="TreeGrafter"/>
</dbReference>
<dbReference type="InterPro" id="IPR050140">
    <property type="entry name" value="SRY-related_HMG-box_TF-like"/>
</dbReference>
<dbReference type="GO" id="GO:0030154">
    <property type="term" value="P:cell differentiation"/>
    <property type="evidence" value="ECO:0007669"/>
    <property type="project" value="TreeGrafter"/>
</dbReference>
<dbReference type="PROSITE" id="PS50118">
    <property type="entry name" value="HMG_BOX_2"/>
    <property type="match status" value="1"/>
</dbReference>
<feature type="region of interest" description="Disordered" evidence="4">
    <location>
        <begin position="127"/>
        <end position="249"/>
    </location>
</feature>
<feature type="compositionally biased region" description="Basic residues" evidence="4">
    <location>
        <begin position="142"/>
        <end position="152"/>
    </location>
</feature>
<keyword evidence="1 3" id="KW-0238">DNA-binding</keyword>
<evidence type="ECO:0000259" key="5">
    <source>
        <dbReference type="PROSITE" id="PS50118"/>
    </source>
</evidence>
<keyword evidence="3" id="KW-0539">Nucleus</keyword>
<accession>A0A0D7AQG7</accession>
<keyword evidence="2" id="KW-0804">Transcription</keyword>
<dbReference type="PANTHER" id="PTHR10270">
    <property type="entry name" value="SOX TRANSCRIPTION FACTOR"/>
    <property type="match status" value="1"/>
</dbReference>
<dbReference type="GO" id="GO:0005634">
    <property type="term" value="C:nucleus"/>
    <property type="evidence" value="ECO:0007669"/>
    <property type="project" value="UniProtKB-UniRule"/>
</dbReference>
<proteinExistence type="predicted"/>
<evidence type="ECO:0000256" key="4">
    <source>
        <dbReference type="SAM" id="MobiDB-lite"/>
    </source>
</evidence>
<evidence type="ECO:0000256" key="2">
    <source>
        <dbReference type="ARBA" id="ARBA00023163"/>
    </source>
</evidence>
<protein>
    <recommendedName>
        <fullName evidence="5">HMG box domain-containing protein</fullName>
    </recommendedName>
</protein>
<dbReference type="EMBL" id="KN881587">
    <property type="protein sequence ID" value="KIY53777.1"/>
    <property type="molecule type" value="Genomic_DNA"/>
</dbReference>
<dbReference type="GO" id="GO:0001228">
    <property type="term" value="F:DNA-binding transcription activator activity, RNA polymerase II-specific"/>
    <property type="evidence" value="ECO:0007669"/>
    <property type="project" value="TreeGrafter"/>
</dbReference>
<feature type="compositionally biased region" description="Low complexity" evidence="4">
    <location>
        <begin position="185"/>
        <end position="205"/>
    </location>
</feature>
<dbReference type="PANTHER" id="PTHR10270:SF161">
    <property type="entry name" value="SEX-DETERMINING REGION Y PROTEIN"/>
    <property type="match status" value="1"/>
</dbReference>
<dbReference type="AlphaFoldDB" id="A0A0D7AQG7"/>
<dbReference type="Proteomes" id="UP000054144">
    <property type="component" value="Unassembled WGS sequence"/>
</dbReference>
<feature type="domain" description="HMG box" evidence="5">
    <location>
        <begin position="62"/>
        <end position="132"/>
    </location>
</feature>
<evidence type="ECO:0000256" key="1">
    <source>
        <dbReference type="ARBA" id="ARBA00023125"/>
    </source>
</evidence>
<name>A0A0D7AQG7_9AGAR</name>
<evidence type="ECO:0000313" key="6">
    <source>
        <dbReference type="EMBL" id="KIY53777.1"/>
    </source>
</evidence>
<evidence type="ECO:0000313" key="7">
    <source>
        <dbReference type="Proteomes" id="UP000054144"/>
    </source>
</evidence>
<gene>
    <name evidence="6" type="ORF">FISHEDRAFT_54936</name>
</gene>